<organism evidence="1 2">
    <name type="scientific">Symbiodinium microadriaticum</name>
    <name type="common">Dinoflagellate</name>
    <name type="synonym">Zooxanthella microadriatica</name>
    <dbReference type="NCBI Taxonomy" id="2951"/>
    <lineage>
        <taxon>Eukaryota</taxon>
        <taxon>Sar</taxon>
        <taxon>Alveolata</taxon>
        <taxon>Dinophyceae</taxon>
        <taxon>Suessiales</taxon>
        <taxon>Symbiodiniaceae</taxon>
        <taxon>Symbiodinium</taxon>
    </lineage>
</organism>
<evidence type="ECO:0000313" key="1">
    <source>
        <dbReference type="EMBL" id="OLQ00138.1"/>
    </source>
</evidence>
<sequence>MAQNRQHGMEKLEVERSQASFAILSILSLRSHHAARQRRRQVARAFVLRRPVRVRGSFHKTRRRQDCAAISQAGRFVHDNVGWNLHDHDSTASTANWQAQQALAQGAIRSPSSSFAAGGLEFDWQLPILLGQEVTGWVVDGGDITGPLSTHSACGTQILLDQPPAGAWARKPLIARGAASKADGQPDEVDDNEDDEVSKLAKEHDEVQSYDANQEITQLQGQKYAGSFLLEKSSAADFEAKLKLSDGPKEMLIARIKKLKAAAAIRDAKRKLDHAGASEDRIAIVGRGDMLSALVKMDAETTLLKEAIAVIKEQLTKLKDNQDRITMVGGGVGDMLKTQVELKANDLLKAAIEVIKEQLKNRLDDQ</sequence>
<evidence type="ECO:0000313" key="2">
    <source>
        <dbReference type="Proteomes" id="UP000186817"/>
    </source>
</evidence>
<protein>
    <submittedName>
        <fullName evidence="1">Uncharacterized protein</fullName>
    </submittedName>
</protein>
<reference evidence="1 2" key="1">
    <citation type="submission" date="2016-02" db="EMBL/GenBank/DDBJ databases">
        <title>Genome analysis of coral dinoflagellate symbionts highlights evolutionary adaptations to a symbiotic lifestyle.</title>
        <authorList>
            <person name="Aranda M."/>
            <person name="Li Y."/>
            <person name="Liew Y.J."/>
            <person name="Baumgarten S."/>
            <person name="Simakov O."/>
            <person name="Wilson M."/>
            <person name="Piel J."/>
            <person name="Ashoor H."/>
            <person name="Bougouffa S."/>
            <person name="Bajic V.B."/>
            <person name="Ryu T."/>
            <person name="Ravasi T."/>
            <person name="Bayer T."/>
            <person name="Micklem G."/>
            <person name="Kim H."/>
            <person name="Bhak J."/>
            <person name="Lajeunesse T.C."/>
            <person name="Voolstra C.R."/>
        </authorList>
    </citation>
    <scope>NUCLEOTIDE SEQUENCE [LARGE SCALE GENOMIC DNA]</scope>
    <source>
        <strain evidence="1 2">CCMP2467</strain>
    </source>
</reference>
<dbReference type="OrthoDB" id="447809at2759"/>
<proteinExistence type="predicted"/>
<comment type="caution">
    <text evidence="1">The sequence shown here is derived from an EMBL/GenBank/DDBJ whole genome shotgun (WGS) entry which is preliminary data.</text>
</comment>
<keyword evidence="2" id="KW-1185">Reference proteome</keyword>
<accession>A0A1Q9DY87</accession>
<feature type="non-terminal residue" evidence="1">
    <location>
        <position position="366"/>
    </location>
</feature>
<gene>
    <name evidence="1" type="ORF">AK812_SmicGene17218</name>
</gene>
<dbReference type="AlphaFoldDB" id="A0A1Q9DY87"/>
<dbReference type="Proteomes" id="UP000186817">
    <property type="component" value="Unassembled WGS sequence"/>
</dbReference>
<name>A0A1Q9DY87_SYMMI</name>
<dbReference type="EMBL" id="LSRX01000338">
    <property type="protein sequence ID" value="OLQ00138.1"/>
    <property type="molecule type" value="Genomic_DNA"/>
</dbReference>